<dbReference type="SUPFAM" id="SSF53756">
    <property type="entry name" value="UDP-Glycosyltransferase/glycogen phosphorylase"/>
    <property type="match status" value="1"/>
</dbReference>
<dbReference type="KEGG" id="cmos:111446237"/>
<gene>
    <name evidence="4" type="primary">LOC111446237</name>
</gene>
<dbReference type="AlphaFoldDB" id="A0A6J1FRF5"/>
<organism evidence="3 4">
    <name type="scientific">Cucurbita moschata</name>
    <name type="common">Winter crookneck squash</name>
    <name type="synonym">Cucurbita pepo var. moschata</name>
    <dbReference type="NCBI Taxonomy" id="3662"/>
    <lineage>
        <taxon>Eukaryota</taxon>
        <taxon>Viridiplantae</taxon>
        <taxon>Streptophyta</taxon>
        <taxon>Embryophyta</taxon>
        <taxon>Tracheophyta</taxon>
        <taxon>Spermatophyta</taxon>
        <taxon>Magnoliopsida</taxon>
        <taxon>eudicotyledons</taxon>
        <taxon>Gunneridae</taxon>
        <taxon>Pentapetalae</taxon>
        <taxon>rosids</taxon>
        <taxon>fabids</taxon>
        <taxon>Cucurbitales</taxon>
        <taxon>Cucurbitaceae</taxon>
        <taxon>Cucurbiteae</taxon>
        <taxon>Cucurbita</taxon>
    </lineage>
</organism>
<dbReference type="PANTHER" id="PTHR48047">
    <property type="entry name" value="GLYCOSYLTRANSFERASE"/>
    <property type="match status" value="1"/>
</dbReference>
<keyword evidence="3" id="KW-1185">Reference proteome</keyword>
<evidence type="ECO:0000313" key="3">
    <source>
        <dbReference type="Proteomes" id="UP000504609"/>
    </source>
</evidence>
<keyword evidence="2" id="KW-0328">Glycosyltransferase</keyword>
<dbReference type="Gene3D" id="3.40.50.2000">
    <property type="entry name" value="Glycogen Phosphorylase B"/>
    <property type="match status" value="1"/>
</dbReference>
<dbReference type="RefSeq" id="XP_022940735.1">
    <property type="nucleotide sequence ID" value="XM_023084967.1"/>
</dbReference>
<sequence length="277" mass="30267">MTSSPNTHVVVFPFMSHSHTFPLIDLSIALSRHQARVTIVTVPANSSFISPRIQTIPLISLADLHFPAIDGLPEACRCQNLSEIPSLQFFVSFLTATTPFNSSSNPWRIPATSLCASSLITFLVGTPAFAKTSAFQDWSSMPPALCHFSSPKPLWPMLITRLLLPLSLLLSTGFCRISAADVLDVNLSSNTDSNPFAKFIAEAGEAELQSWGVIANSFVELEIDFISPLESFYSKGAKIWCVGPTFLYGRESTTNHHKDDNSVSLMKWLDGRAAEAS</sequence>
<accession>A0A6J1FRF5</accession>
<proteinExistence type="inferred from homology"/>
<dbReference type="PANTHER" id="PTHR48047:SF218">
    <property type="entry name" value="GLYCOSYLTRANSFERASE"/>
    <property type="match status" value="1"/>
</dbReference>
<evidence type="ECO:0000256" key="1">
    <source>
        <dbReference type="ARBA" id="ARBA00009995"/>
    </source>
</evidence>
<evidence type="ECO:0000313" key="4">
    <source>
        <dbReference type="RefSeq" id="XP_022940735.1"/>
    </source>
</evidence>
<comment type="similarity">
    <text evidence="1">Belongs to the UDP-glycosyltransferase family.</text>
</comment>
<dbReference type="GO" id="GO:0035251">
    <property type="term" value="F:UDP-glucosyltransferase activity"/>
    <property type="evidence" value="ECO:0007669"/>
    <property type="project" value="TreeGrafter"/>
</dbReference>
<reference evidence="4" key="1">
    <citation type="submission" date="2025-08" db="UniProtKB">
        <authorList>
            <consortium name="RefSeq"/>
        </authorList>
    </citation>
    <scope>IDENTIFICATION</scope>
    <source>
        <tissue evidence="4">Young leaves</tissue>
    </source>
</reference>
<name>A0A6J1FRF5_CUCMO</name>
<evidence type="ECO:0000256" key="2">
    <source>
        <dbReference type="ARBA" id="ARBA00022676"/>
    </source>
</evidence>
<dbReference type="GeneID" id="111446237"/>
<protein>
    <submittedName>
        <fullName evidence="4">UDP-glycosyltransferase 73B4-like</fullName>
    </submittedName>
</protein>
<keyword evidence="2" id="KW-0808">Transferase</keyword>
<dbReference type="Proteomes" id="UP000504609">
    <property type="component" value="Unplaced"/>
</dbReference>